<proteinExistence type="predicted"/>
<accession>A0A239GMN2</accession>
<evidence type="ECO:0000313" key="4">
    <source>
        <dbReference type="Proteomes" id="UP000198281"/>
    </source>
</evidence>
<feature type="signal peptide" evidence="2">
    <location>
        <begin position="1"/>
        <end position="19"/>
    </location>
</feature>
<evidence type="ECO:0000313" key="3">
    <source>
        <dbReference type="EMBL" id="SNS70427.1"/>
    </source>
</evidence>
<dbReference type="EMBL" id="FZOS01000013">
    <property type="protein sequence ID" value="SNS70427.1"/>
    <property type="molecule type" value="Genomic_DNA"/>
</dbReference>
<organism evidence="3 4">
    <name type="scientific">Edaphosphingomonas laterariae</name>
    <dbReference type="NCBI Taxonomy" id="861865"/>
    <lineage>
        <taxon>Bacteria</taxon>
        <taxon>Pseudomonadati</taxon>
        <taxon>Pseudomonadota</taxon>
        <taxon>Alphaproteobacteria</taxon>
        <taxon>Sphingomonadales</taxon>
        <taxon>Rhizorhabdaceae</taxon>
        <taxon>Edaphosphingomonas</taxon>
    </lineage>
</organism>
<reference evidence="4" key="1">
    <citation type="submission" date="2017-06" db="EMBL/GenBank/DDBJ databases">
        <authorList>
            <person name="Varghese N."/>
            <person name="Submissions S."/>
        </authorList>
    </citation>
    <scope>NUCLEOTIDE SEQUENCE [LARGE SCALE GENOMIC DNA]</scope>
    <source>
        <strain evidence="4">LNB2</strain>
    </source>
</reference>
<name>A0A239GMN2_9SPHN</name>
<gene>
    <name evidence="3" type="ORF">SAMN06295912_11320</name>
</gene>
<dbReference type="AlphaFoldDB" id="A0A239GMN2"/>
<feature type="chain" id="PRO_5012218532" evidence="2">
    <location>
        <begin position="20"/>
        <end position="91"/>
    </location>
</feature>
<dbReference type="Proteomes" id="UP000198281">
    <property type="component" value="Unassembled WGS sequence"/>
</dbReference>
<protein>
    <submittedName>
        <fullName evidence="3">Uncharacterized protein</fullName>
    </submittedName>
</protein>
<feature type="region of interest" description="Disordered" evidence="1">
    <location>
        <begin position="16"/>
        <end position="35"/>
    </location>
</feature>
<dbReference type="RefSeq" id="WP_089219961.1">
    <property type="nucleotide sequence ID" value="NZ_FZOS01000013.1"/>
</dbReference>
<keyword evidence="2" id="KW-0732">Signal</keyword>
<feature type="compositionally biased region" description="Basic and acidic residues" evidence="1">
    <location>
        <begin position="22"/>
        <end position="35"/>
    </location>
</feature>
<sequence>MLRIVFAAALLMAATQASAEPQARESVDAPERAGDKEDRIVCKKFNKIGSLVASYKTCKTVREWRRERENIRSNTNIGACGGTAEGAPCAL</sequence>
<evidence type="ECO:0000256" key="1">
    <source>
        <dbReference type="SAM" id="MobiDB-lite"/>
    </source>
</evidence>
<evidence type="ECO:0000256" key="2">
    <source>
        <dbReference type="SAM" id="SignalP"/>
    </source>
</evidence>
<dbReference type="OrthoDB" id="7585142at2"/>
<keyword evidence="4" id="KW-1185">Reference proteome</keyword>